<evidence type="ECO:0000313" key="2">
    <source>
        <dbReference type="EMBL" id="KUF19679.1"/>
    </source>
</evidence>
<keyword evidence="3" id="KW-1185">Reference proteome</keyword>
<gene>
    <name evidence="2" type="ORF">AT728_04785</name>
</gene>
<dbReference type="STRING" id="1765722.AT728_04785"/>
<feature type="region of interest" description="Disordered" evidence="1">
    <location>
        <begin position="62"/>
        <end position="81"/>
    </location>
</feature>
<evidence type="ECO:0000256" key="1">
    <source>
        <dbReference type="SAM" id="MobiDB-lite"/>
    </source>
</evidence>
<organism evidence="2 3">
    <name type="scientific">Streptomyces silvensis</name>
    <dbReference type="NCBI Taxonomy" id="1765722"/>
    <lineage>
        <taxon>Bacteria</taxon>
        <taxon>Bacillati</taxon>
        <taxon>Actinomycetota</taxon>
        <taxon>Actinomycetes</taxon>
        <taxon>Kitasatosporales</taxon>
        <taxon>Streptomycetaceae</taxon>
        <taxon>Streptomyces</taxon>
    </lineage>
</organism>
<sequence>MNETENATEAETEREFGRDAAAGELYRVHTSHLYNCVLCRTDGDCAEGTRLRRAVRAARVVAGAGGAPSGPPSDPVTQVEG</sequence>
<evidence type="ECO:0000313" key="3">
    <source>
        <dbReference type="Proteomes" id="UP000054804"/>
    </source>
</evidence>
<dbReference type="Proteomes" id="UP000054804">
    <property type="component" value="Unassembled WGS sequence"/>
</dbReference>
<protein>
    <submittedName>
        <fullName evidence="2">Uncharacterized protein</fullName>
    </submittedName>
</protein>
<dbReference type="EMBL" id="LOCL01000026">
    <property type="protein sequence ID" value="KUF19679.1"/>
    <property type="molecule type" value="Genomic_DNA"/>
</dbReference>
<reference evidence="2 3" key="1">
    <citation type="submission" date="2015-12" db="EMBL/GenBank/DDBJ databases">
        <title>Draft genome sequence of Streptomyces silvensis ATCC 53525, a producer of novel hormone antagonists.</title>
        <authorList>
            <person name="Johnston C.W."/>
            <person name="Li Y."/>
            <person name="Magarvey N.A."/>
        </authorList>
    </citation>
    <scope>NUCLEOTIDE SEQUENCE [LARGE SCALE GENOMIC DNA]</scope>
    <source>
        <strain evidence="2 3">ATCC 53525</strain>
    </source>
</reference>
<feature type="region of interest" description="Disordered" evidence="1">
    <location>
        <begin position="1"/>
        <end position="20"/>
    </location>
</feature>
<comment type="caution">
    <text evidence="2">The sequence shown here is derived from an EMBL/GenBank/DDBJ whole genome shotgun (WGS) entry which is preliminary data.</text>
</comment>
<accession>A0A0W7XA46</accession>
<name>A0A0W7XA46_9ACTN</name>
<proteinExistence type="predicted"/>
<dbReference type="AlphaFoldDB" id="A0A0W7XA46"/>
<dbReference type="RefSeq" id="WP_058846182.1">
    <property type="nucleotide sequence ID" value="NZ_LOCL01000026.1"/>
</dbReference>
<feature type="compositionally biased region" description="Acidic residues" evidence="1">
    <location>
        <begin position="1"/>
        <end position="10"/>
    </location>
</feature>